<accession>A0AAW6BZS4</accession>
<organism evidence="1 2">
    <name type="scientific">Flavonifractor plautii</name>
    <name type="common">Fusobacterium plautii</name>
    <dbReference type="NCBI Taxonomy" id="292800"/>
    <lineage>
        <taxon>Bacteria</taxon>
        <taxon>Bacillati</taxon>
        <taxon>Bacillota</taxon>
        <taxon>Clostridia</taxon>
        <taxon>Eubacteriales</taxon>
        <taxon>Oscillospiraceae</taxon>
        <taxon>Flavonifractor</taxon>
    </lineage>
</organism>
<dbReference type="Gene3D" id="2.80.10.50">
    <property type="match status" value="1"/>
</dbReference>
<comment type="caution">
    <text evidence="1">The sequence shown here is derived from an EMBL/GenBank/DDBJ whole genome shotgun (WGS) entry which is preliminary data.</text>
</comment>
<evidence type="ECO:0008006" key="3">
    <source>
        <dbReference type="Google" id="ProtNLM"/>
    </source>
</evidence>
<evidence type="ECO:0000313" key="2">
    <source>
        <dbReference type="Proteomes" id="UP001211006"/>
    </source>
</evidence>
<dbReference type="AlphaFoldDB" id="A0AAW6BZS4"/>
<reference evidence="1" key="1">
    <citation type="submission" date="2023-01" db="EMBL/GenBank/DDBJ databases">
        <title>Human gut microbiome strain richness.</title>
        <authorList>
            <person name="Chen-Liaw A."/>
        </authorList>
    </citation>
    <scope>NUCLEOTIDE SEQUENCE</scope>
    <source>
        <strain evidence="1">2225st1_A6_2225SCRN_200828</strain>
    </source>
</reference>
<dbReference type="InterPro" id="IPR035992">
    <property type="entry name" value="Ricin_B-like_lectins"/>
</dbReference>
<dbReference type="RefSeq" id="WP_165924373.1">
    <property type="nucleotide sequence ID" value="NZ_BAABXT010000001.1"/>
</dbReference>
<proteinExistence type="predicted"/>
<dbReference type="EMBL" id="JAQLWO010000008">
    <property type="protein sequence ID" value="MDB7906082.1"/>
    <property type="molecule type" value="Genomic_DNA"/>
</dbReference>
<evidence type="ECO:0000313" key="1">
    <source>
        <dbReference type="EMBL" id="MDB7906082.1"/>
    </source>
</evidence>
<gene>
    <name evidence="1" type="ORF">PND83_08870</name>
</gene>
<dbReference type="SUPFAM" id="SSF50370">
    <property type="entry name" value="Ricin B-like lectins"/>
    <property type="match status" value="1"/>
</dbReference>
<dbReference type="Proteomes" id="UP001211006">
    <property type="component" value="Unassembled WGS sequence"/>
</dbReference>
<protein>
    <recommendedName>
        <fullName evidence="3">Phosphodiester glycosidase domain-containing protein</fullName>
    </recommendedName>
</protein>
<name>A0AAW6BZS4_FLAPL</name>
<sequence>MGKLFVSISQLIAFRRKQKRRVFMGLYNIISRVNSSLYLNINGYGAGARKKINVYPATSSNDQVWSITNPNSTAQQEVASNSGLTYKLNANRNYDPWSYDHWICDLYTTNADTYLVFEKTSVSNVYRIRLNGASTKNYYLTAAGTSGSQVYFKPNLGTSDKTQQWTLKSVSTASSYPYTYSTNTKNGIKLHIVETPASTIELVNVKKKDQGIPVPYCGCNGGFFNNNGDKTDCDTLNIALNNGAAVGPGAAGTRNTCGHGNIAYIGGQIKCISASTQSQLISYLGGKPTWAQGGGMLYLGDANWETKWDFPHAPDALSTGWTAMVANTSTKKVYLFVTQDNNNKYLRDFRTAIQQHLGITDGKSTNYVGIMLDGGGSSCLRVYTSSGSRVGPDTPRPLCQIVSIKY</sequence>